<dbReference type="EMBL" id="CP031263">
    <property type="protein sequence ID" value="AXH92353.1"/>
    <property type="molecule type" value="Genomic_DNA"/>
</dbReference>
<evidence type="ECO:0000313" key="2">
    <source>
        <dbReference type="Proteomes" id="UP000253958"/>
    </source>
</evidence>
<proteinExistence type="predicted"/>
<dbReference type="InterPro" id="IPR058548">
    <property type="entry name" value="MlaB-like_STAS"/>
</dbReference>
<organism evidence="1 2">
    <name type="scientific">Micromonospora aurantiaca</name>
    <name type="common">nom. illeg.</name>
    <dbReference type="NCBI Taxonomy" id="47850"/>
    <lineage>
        <taxon>Bacteria</taxon>
        <taxon>Bacillati</taxon>
        <taxon>Actinomycetota</taxon>
        <taxon>Actinomycetes</taxon>
        <taxon>Micromonosporales</taxon>
        <taxon>Micromonosporaceae</taxon>
        <taxon>Micromonospora</taxon>
    </lineage>
</organism>
<dbReference type="Gene3D" id="3.30.750.24">
    <property type="entry name" value="STAS domain"/>
    <property type="match status" value="1"/>
</dbReference>
<dbReference type="SUPFAM" id="SSF52091">
    <property type="entry name" value="SpoIIaa-like"/>
    <property type="match status" value="1"/>
</dbReference>
<sequence>MPGWEHGNVPSQMLTIEVDRLDAGSARVRLAGELDFDTSPELVDAVAGLRRDGHQELELDFAGVDLCDSSGLSALVVIHRAGTGAIRLLNLNPQIRHLLDRTGLAELLAAPPQELTGGAREAG</sequence>
<dbReference type="Proteomes" id="UP000253958">
    <property type="component" value="Chromosome"/>
</dbReference>
<dbReference type="InterPro" id="IPR002645">
    <property type="entry name" value="STAS_dom"/>
</dbReference>
<reference evidence="1 2" key="2">
    <citation type="submission" date="2018-08" db="EMBL/GenBank/DDBJ databases">
        <title>Streptomyces kandeliansis sp. nov., an endophytic bacterium isolated from mangrove plant.</title>
        <authorList>
            <person name="Wang R."/>
        </authorList>
    </citation>
    <scope>NUCLEOTIDE SEQUENCE [LARGE SCALE GENOMIC DNA]</scope>
    <source>
        <strain evidence="2">H14(2018)</strain>
    </source>
</reference>
<dbReference type="GO" id="GO:0043856">
    <property type="term" value="F:anti-sigma factor antagonist activity"/>
    <property type="evidence" value="ECO:0007669"/>
    <property type="project" value="TreeGrafter"/>
</dbReference>
<dbReference type="AlphaFoldDB" id="A0A1C6SES5"/>
<dbReference type="Pfam" id="PF13466">
    <property type="entry name" value="STAS_2"/>
    <property type="match status" value="1"/>
</dbReference>
<dbReference type="PANTHER" id="PTHR33495">
    <property type="entry name" value="ANTI-SIGMA FACTOR ANTAGONIST TM_1081-RELATED-RELATED"/>
    <property type="match status" value="1"/>
</dbReference>
<evidence type="ECO:0000313" key="1">
    <source>
        <dbReference type="EMBL" id="AXH92353.1"/>
    </source>
</evidence>
<dbReference type="CDD" id="cd07043">
    <property type="entry name" value="STAS_anti-anti-sigma_factors"/>
    <property type="match status" value="1"/>
</dbReference>
<dbReference type="InterPro" id="IPR036513">
    <property type="entry name" value="STAS_dom_sf"/>
</dbReference>
<protein>
    <submittedName>
        <fullName evidence="1">Anti-sigma factor antagonist</fullName>
    </submittedName>
</protein>
<name>A0A1C6SES5_9ACTN</name>
<accession>A0A1C6SES5</accession>
<reference evidence="1 2" key="1">
    <citation type="submission" date="2018-07" db="EMBL/GenBank/DDBJ databases">
        <authorList>
            <person name="Ye Y."/>
        </authorList>
    </citation>
    <scope>NUCLEOTIDE SEQUENCE [LARGE SCALE GENOMIC DNA]</scope>
    <source>
        <strain evidence="2">H14(2018)</strain>
    </source>
</reference>
<gene>
    <name evidence="1" type="ORF">DVH21_21855</name>
</gene>
<dbReference type="PROSITE" id="PS50801">
    <property type="entry name" value="STAS"/>
    <property type="match status" value="1"/>
</dbReference>